<protein>
    <submittedName>
        <fullName evidence="4">LuxR C-terminal-related transcriptional regulator</fullName>
    </submittedName>
</protein>
<dbReference type="PROSITE" id="PS50043">
    <property type="entry name" value="HTH_LUXR_2"/>
    <property type="match status" value="1"/>
</dbReference>
<comment type="caution">
    <text evidence="4">The sequence shown here is derived from an EMBL/GenBank/DDBJ whole genome shotgun (WGS) entry which is preliminary data.</text>
</comment>
<evidence type="ECO:0000313" key="5">
    <source>
        <dbReference type="Proteomes" id="UP001499841"/>
    </source>
</evidence>
<keyword evidence="5" id="KW-1185">Reference proteome</keyword>
<feature type="compositionally biased region" description="Basic and acidic residues" evidence="2">
    <location>
        <begin position="302"/>
        <end position="312"/>
    </location>
</feature>
<dbReference type="SUPFAM" id="SSF46894">
    <property type="entry name" value="C-terminal effector domain of the bipartite response regulators"/>
    <property type="match status" value="1"/>
</dbReference>
<dbReference type="InterPro" id="IPR039420">
    <property type="entry name" value="WalR-like"/>
</dbReference>
<dbReference type="InterPro" id="IPR036388">
    <property type="entry name" value="WH-like_DNA-bd_sf"/>
</dbReference>
<feature type="region of interest" description="Disordered" evidence="2">
    <location>
        <begin position="302"/>
        <end position="321"/>
    </location>
</feature>
<dbReference type="PRINTS" id="PR00038">
    <property type="entry name" value="HTHLUXR"/>
</dbReference>
<reference evidence="5" key="1">
    <citation type="journal article" date="2019" name="Int. J. Syst. Evol. Microbiol.">
        <title>The Global Catalogue of Microorganisms (GCM) 10K type strain sequencing project: providing services to taxonomists for standard genome sequencing and annotation.</title>
        <authorList>
            <consortium name="The Broad Institute Genomics Platform"/>
            <consortium name="The Broad Institute Genome Sequencing Center for Infectious Disease"/>
            <person name="Wu L."/>
            <person name="Ma J."/>
        </authorList>
    </citation>
    <scope>NUCLEOTIDE SEQUENCE [LARGE SCALE GENOMIC DNA]</scope>
    <source>
        <strain evidence="5">JCM 17459</strain>
    </source>
</reference>
<organism evidence="4 5">
    <name type="scientific">Georgenia daeguensis</name>
    <dbReference type="NCBI Taxonomy" id="908355"/>
    <lineage>
        <taxon>Bacteria</taxon>
        <taxon>Bacillati</taxon>
        <taxon>Actinomycetota</taxon>
        <taxon>Actinomycetes</taxon>
        <taxon>Micrococcales</taxon>
        <taxon>Bogoriellaceae</taxon>
        <taxon>Georgenia</taxon>
    </lineage>
</organism>
<dbReference type="CDD" id="cd06170">
    <property type="entry name" value="LuxR_C_like"/>
    <property type="match status" value="1"/>
</dbReference>
<dbReference type="PROSITE" id="PS00622">
    <property type="entry name" value="HTH_LUXR_1"/>
    <property type="match status" value="1"/>
</dbReference>
<gene>
    <name evidence="4" type="ORF">GCM10022262_08960</name>
</gene>
<dbReference type="Gene3D" id="1.10.10.10">
    <property type="entry name" value="Winged helix-like DNA-binding domain superfamily/Winged helix DNA-binding domain"/>
    <property type="match status" value="1"/>
</dbReference>
<dbReference type="Gene3D" id="1.25.40.10">
    <property type="entry name" value="Tetratricopeptide repeat domain"/>
    <property type="match status" value="1"/>
</dbReference>
<dbReference type="Proteomes" id="UP001499841">
    <property type="component" value="Unassembled WGS sequence"/>
</dbReference>
<accession>A0ABP8ERV9</accession>
<dbReference type="PANTHER" id="PTHR43214">
    <property type="entry name" value="TWO-COMPONENT RESPONSE REGULATOR"/>
    <property type="match status" value="1"/>
</dbReference>
<name>A0ABP8ERV9_9MICO</name>
<dbReference type="RefSeq" id="WP_345038131.1">
    <property type="nucleotide sequence ID" value="NZ_BAABBA010000003.1"/>
</dbReference>
<feature type="domain" description="HTH luxR-type" evidence="3">
    <location>
        <begin position="466"/>
        <end position="531"/>
    </location>
</feature>
<proteinExistence type="predicted"/>
<evidence type="ECO:0000256" key="1">
    <source>
        <dbReference type="ARBA" id="ARBA00023125"/>
    </source>
</evidence>
<dbReference type="SUPFAM" id="SSF48452">
    <property type="entry name" value="TPR-like"/>
    <property type="match status" value="1"/>
</dbReference>
<dbReference type="SMART" id="SM00421">
    <property type="entry name" value="HTH_LUXR"/>
    <property type="match status" value="1"/>
</dbReference>
<keyword evidence="1" id="KW-0238">DNA-binding</keyword>
<dbReference type="PANTHER" id="PTHR43214:SF43">
    <property type="entry name" value="TWO-COMPONENT RESPONSE REGULATOR"/>
    <property type="match status" value="1"/>
</dbReference>
<evidence type="ECO:0000313" key="4">
    <source>
        <dbReference type="EMBL" id="GAA4286537.1"/>
    </source>
</evidence>
<sequence length="536" mass="57506">MDERGSSLSLARRAYASRDWPTAVTNFDAADSADFSADDLAAYADAVWWVGRIEDKLRLGAAACDAFEAAARPAEAAMTAFSLGVCHLARGEDEQARGWLGRAGRLVEGLPEGPVHGHLMLFTEVEGNLRAGRPAAALDAARRGQDIGRRYEDAGLLALGVQSEGRALIQSGHIADGLPLIDAAMVSVQSGRIDPFLSGVLYCHTVAACHRIADVRRMVRWTDLTEQWLATLPAAVFFEGLCAVHRAQLRLLRGEWDEAERSALRIANDFDRYRVDYAAEAWYVVAEVRRLRGDARAADAYDEAHARGRDPQPGRALLRSQQGDAAGAATSVRSALAAAGDDPLRRAPVCAAAVDIALSAGRLEEAAAAASELAATAATCATSGLEAMACAARGAVLLAEGRADEALPVLRDACRRWHELGAEYDAARTCVRLADAYRALGDGVSAAAELDRAHAVFDQLGAFRPRPEPPDGLTRRECEVLALVADGRSNRDIAETLVISDRTVARHLTNIFHKIGVISRTQAARYAFDHRVTASR</sequence>
<dbReference type="EMBL" id="BAABBA010000003">
    <property type="protein sequence ID" value="GAA4286537.1"/>
    <property type="molecule type" value="Genomic_DNA"/>
</dbReference>
<dbReference type="Pfam" id="PF00196">
    <property type="entry name" value="GerE"/>
    <property type="match status" value="1"/>
</dbReference>
<evidence type="ECO:0000256" key="2">
    <source>
        <dbReference type="SAM" id="MobiDB-lite"/>
    </source>
</evidence>
<evidence type="ECO:0000259" key="3">
    <source>
        <dbReference type="PROSITE" id="PS50043"/>
    </source>
</evidence>
<dbReference type="InterPro" id="IPR000792">
    <property type="entry name" value="Tscrpt_reg_LuxR_C"/>
</dbReference>
<dbReference type="InterPro" id="IPR011990">
    <property type="entry name" value="TPR-like_helical_dom_sf"/>
</dbReference>
<dbReference type="InterPro" id="IPR016032">
    <property type="entry name" value="Sig_transdc_resp-reg_C-effctor"/>
</dbReference>